<dbReference type="OrthoDB" id="6510177at2759"/>
<keyword evidence="10" id="KW-1185">Reference proteome</keyword>
<keyword evidence="3 7" id="KW-0812">Transmembrane</keyword>
<evidence type="ECO:0000256" key="7">
    <source>
        <dbReference type="SAM" id="Phobius"/>
    </source>
</evidence>
<dbReference type="InterPro" id="IPR003392">
    <property type="entry name" value="PTHD_SSD"/>
</dbReference>
<feature type="transmembrane region" description="Helical" evidence="7">
    <location>
        <begin position="171"/>
        <end position="191"/>
    </location>
</feature>
<dbReference type="EMBL" id="UYRR01040160">
    <property type="protein sequence ID" value="VDK78481.1"/>
    <property type="molecule type" value="Genomic_DNA"/>
</dbReference>
<dbReference type="GO" id="GO:0030659">
    <property type="term" value="C:cytoplasmic vesicle membrane"/>
    <property type="evidence" value="ECO:0007669"/>
    <property type="project" value="TreeGrafter"/>
</dbReference>
<dbReference type="GO" id="GO:0005886">
    <property type="term" value="C:plasma membrane"/>
    <property type="evidence" value="ECO:0007669"/>
    <property type="project" value="TreeGrafter"/>
</dbReference>
<reference evidence="11" key="1">
    <citation type="submission" date="2017-02" db="UniProtKB">
        <authorList>
            <consortium name="WormBaseParasite"/>
        </authorList>
    </citation>
    <scope>IDENTIFICATION</scope>
</reference>
<sequence length="238" mass="26550">MVLSLTAICSPLLACLTSFALIGWMGLPYNSVMSLTPLLVLGIGVDDAFLLIYTWNKNSALSKHYPPVTAQNHAAYRMQMTIQQIGPSITITSLTNALAFSVGTLSPARCMSLFCVCTALAMLLDFIFELTLFSPFLVITSRWENKDTKSNTTSAIPSLWLNYSRLILSRLGQVMVVTVMITLYIATFFGIRQMQTTFDASKTFPSDSPLKKCVELVDVIYKQVITIIITILLLYYYY</sequence>
<evidence type="ECO:0000313" key="9">
    <source>
        <dbReference type="EMBL" id="VDK78481.1"/>
    </source>
</evidence>
<evidence type="ECO:0000256" key="6">
    <source>
        <dbReference type="ARBA" id="ARBA00023180"/>
    </source>
</evidence>
<evidence type="ECO:0000256" key="5">
    <source>
        <dbReference type="ARBA" id="ARBA00023136"/>
    </source>
</evidence>
<dbReference type="PROSITE" id="PS50156">
    <property type="entry name" value="SSD"/>
    <property type="match status" value="1"/>
</dbReference>
<dbReference type="Proteomes" id="UP000267096">
    <property type="component" value="Unassembled WGS sequence"/>
</dbReference>
<feature type="transmembrane region" description="Helical" evidence="7">
    <location>
        <begin position="219"/>
        <end position="237"/>
    </location>
</feature>
<keyword evidence="6" id="KW-0325">Glycoprotein</keyword>
<name>A0A0M3KJT2_ANISI</name>
<dbReference type="Pfam" id="PF02460">
    <property type="entry name" value="Patched"/>
    <property type="match status" value="1"/>
</dbReference>
<dbReference type="Gene3D" id="1.20.1640.10">
    <property type="entry name" value="Multidrug efflux transporter AcrB transmembrane domain"/>
    <property type="match status" value="1"/>
</dbReference>
<dbReference type="AlphaFoldDB" id="A0A0M3KJT2"/>
<dbReference type="GO" id="GO:0006897">
    <property type="term" value="P:endocytosis"/>
    <property type="evidence" value="ECO:0007669"/>
    <property type="project" value="TreeGrafter"/>
</dbReference>
<dbReference type="PANTHER" id="PTHR10796">
    <property type="entry name" value="PATCHED-RELATED"/>
    <property type="match status" value="1"/>
</dbReference>
<organism evidence="11">
    <name type="scientific">Anisakis simplex</name>
    <name type="common">Herring worm</name>
    <dbReference type="NCBI Taxonomy" id="6269"/>
    <lineage>
        <taxon>Eukaryota</taxon>
        <taxon>Metazoa</taxon>
        <taxon>Ecdysozoa</taxon>
        <taxon>Nematoda</taxon>
        <taxon>Chromadorea</taxon>
        <taxon>Rhabditida</taxon>
        <taxon>Spirurina</taxon>
        <taxon>Ascaridomorpha</taxon>
        <taxon>Ascaridoidea</taxon>
        <taxon>Anisakidae</taxon>
        <taxon>Anisakis</taxon>
        <taxon>Anisakis simplex complex</taxon>
    </lineage>
</organism>
<proteinExistence type="inferred from homology"/>
<evidence type="ECO:0000313" key="10">
    <source>
        <dbReference type="Proteomes" id="UP000267096"/>
    </source>
</evidence>
<dbReference type="InterPro" id="IPR051697">
    <property type="entry name" value="Patched_domain-protein"/>
</dbReference>
<comment type="similarity">
    <text evidence="2">Belongs to the patched family.</text>
</comment>
<keyword evidence="4 7" id="KW-1133">Transmembrane helix</keyword>
<gene>
    <name evidence="9" type="ORF">ASIM_LOCUS20630</name>
</gene>
<dbReference type="GO" id="GO:0018996">
    <property type="term" value="P:molting cycle, collagen and cuticulin-based cuticle"/>
    <property type="evidence" value="ECO:0007669"/>
    <property type="project" value="TreeGrafter"/>
</dbReference>
<evidence type="ECO:0000313" key="11">
    <source>
        <dbReference type="WBParaSite" id="ASIM_0002125801-mRNA-1"/>
    </source>
</evidence>
<protein>
    <submittedName>
        <fullName evidence="11">Ptc-related (inferred by orthology to a D. melanogaster protein)</fullName>
    </submittedName>
</protein>
<evidence type="ECO:0000256" key="4">
    <source>
        <dbReference type="ARBA" id="ARBA00022989"/>
    </source>
</evidence>
<accession>A0A0M3KJT2</accession>
<evidence type="ECO:0000256" key="1">
    <source>
        <dbReference type="ARBA" id="ARBA00004141"/>
    </source>
</evidence>
<reference evidence="9 10" key="2">
    <citation type="submission" date="2018-11" db="EMBL/GenBank/DDBJ databases">
        <authorList>
            <consortium name="Pathogen Informatics"/>
        </authorList>
    </citation>
    <scope>NUCLEOTIDE SEQUENCE [LARGE SCALE GENOMIC DNA]</scope>
</reference>
<dbReference type="SUPFAM" id="SSF82866">
    <property type="entry name" value="Multidrug efflux transporter AcrB transmembrane domain"/>
    <property type="match status" value="1"/>
</dbReference>
<dbReference type="InterPro" id="IPR000731">
    <property type="entry name" value="SSD"/>
</dbReference>
<dbReference type="PANTHER" id="PTHR10796:SF94">
    <property type="entry name" value="SSD DOMAIN-CONTAINING PROTEIN"/>
    <property type="match status" value="1"/>
</dbReference>
<evidence type="ECO:0000256" key="3">
    <source>
        <dbReference type="ARBA" id="ARBA00022692"/>
    </source>
</evidence>
<dbReference type="WBParaSite" id="ASIM_0002125801-mRNA-1">
    <property type="protein sequence ID" value="ASIM_0002125801-mRNA-1"/>
    <property type="gene ID" value="ASIM_0002125801"/>
</dbReference>
<keyword evidence="5 7" id="KW-0472">Membrane</keyword>
<evidence type="ECO:0000256" key="2">
    <source>
        <dbReference type="ARBA" id="ARBA00005585"/>
    </source>
</evidence>
<comment type="subcellular location">
    <subcellularLocation>
        <location evidence="1">Membrane</location>
        <topology evidence="1">Multi-pass membrane protein</topology>
    </subcellularLocation>
</comment>
<feature type="transmembrane region" description="Helical" evidence="7">
    <location>
        <begin position="85"/>
        <end position="105"/>
    </location>
</feature>
<evidence type="ECO:0000259" key="8">
    <source>
        <dbReference type="PROSITE" id="PS50156"/>
    </source>
</evidence>
<feature type="domain" description="SSD" evidence="8">
    <location>
        <begin position="1"/>
        <end position="139"/>
    </location>
</feature>
<feature type="transmembrane region" description="Helical" evidence="7">
    <location>
        <begin position="111"/>
        <end position="139"/>
    </location>
</feature>
<feature type="transmembrane region" description="Helical" evidence="7">
    <location>
        <begin position="36"/>
        <end position="55"/>
    </location>
</feature>